<proteinExistence type="predicted"/>
<feature type="transmembrane region" description="Helical" evidence="1">
    <location>
        <begin position="17"/>
        <end position="39"/>
    </location>
</feature>
<keyword evidence="3" id="KW-1185">Reference proteome</keyword>
<comment type="caution">
    <text evidence="2">The sequence shown here is derived from an EMBL/GenBank/DDBJ whole genome shotgun (WGS) entry which is preliminary data.</text>
</comment>
<dbReference type="RefSeq" id="WP_119442527.1">
    <property type="nucleotide sequence ID" value="NZ_CP170494.1"/>
</dbReference>
<feature type="transmembrane region" description="Helical" evidence="1">
    <location>
        <begin position="86"/>
        <end position="108"/>
    </location>
</feature>
<evidence type="ECO:0000313" key="2">
    <source>
        <dbReference type="EMBL" id="RII82574.1"/>
    </source>
</evidence>
<evidence type="ECO:0000256" key="1">
    <source>
        <dbReference type="SAM" id="Phobius"/>
    </source>
</evidence>
<feature type="transmembrane region" description="Helical" evidence="1">
    <location>
        <begin position="51"/>
        <end position="74"/>
    </location>
</feature>
<accession>A0ABX9MUE0</accession>
<keyword evidence="1" id="KW-0812">Transmembrane</keyword>
<keyword evidence="1" id="KW-0472">Membrane</keyword>
<evidence type="ECO:0008006" key="4">
    <source>
        <dbReference type="Google" id="ProtNLM"/>
    </source>
</evidence>
<protein>
    <recommendedName>
        <fullName evidence="4">Major facilitator superfamily (MFS) profile domain-containing protein</fullName>
    </recommendedName>
</protein>
<dbReference type="Proteomes" id="UP000266483">
    <property type="component" value="Unassembled WGS sequence"/>
</dbReference>
<organism evidence="2 3">
    <name type="scientific">Neopusillimonas maritima</name>
    <dbReference type="NCBI Taxonomy" id="2026239"/>
    <lineage>
        <taxon>Bacteria</taxon>
        <taxon>Pseudomonadati</taxon>
        <taxon>Pseudomonadota</taxon>
        <taxon>Betaproteobacteria</taxon>
        <taxon>Burkholderiales</taxon>
        <taxon>Alcaligenaceae</taxon>
        <taxon>Neopusillimonas</taxon>
    </lineage>
</organism>
<gene>
    <name evidence="2" type="ORF">CJO09_11850</name>
</gene>
<dbReference type="EMBL" id="NQOU01000004">
    <property type="protein sequence ID" value="RII82574.1"/>
    <property type="molecule type" value="Genomic_DNA"/>
</dbReference>
<evidence type="ECO:0000313" key="3">
    <source>
        <dbReference type="Proteomes" id="UP000266483"/>
    </source>
</evidence>
<sequence length="118" mass="12636">MQSIIQVLREGCGRDRLAVVADILSILGVSFAAVVGGVLTLTTTLNVSNLIGAVIISLLSLAGSAVVLVGFLAVSGWLSRKASNVWLLQFALWAIFSALFLLAIFAWYEMISSFRFSK</sequence>
<keyword evidence="1" id="KW-1133">Transmembrane helix</keyword>
<reference evidence="2 3" key="1">
    <citation type="submission" date="2017-08" db="EMBL/GenBank/DDBJ databases">
        <title>Pusillimonas indicus sp. nov., a member of the family Alcaligenaceae isolated from surface seawater.</title>
        <authorList>
            <person name="Li J."/>
        </authorList>
    </citation>
    <scope>NUCLEOTIDE SEQUENCE [LARGE SCALE GENOMIC DNA]</scope>
    <source>
        <strain evidence="2 3">17-4A</strain>
    </source>
</reference>
<name>A0ABX9MUE0_9BURK</name>